<feature type="domain" description="CN hydrolase" evidence="2">
    <location>
        <begin position="3"/>
        <end position="191"/>
    </location>
</feature>
<evidence type="ECO:0000313" key="3">
    <source>
        <dbReference type="EMBL" id="OGD79070.1"/>
    </source>
</evidence>
<evidence type="ECO:0000256" key="1">
    <source>
        <dbReference type="ARBA" id="ARBA00022801"/>
    </source>
</evidence>
<protein>
    <recommendedName>
        <fullName evidence="2">CN hydrolase domain-containing protein</fullName>
    </recommendedName>
</protein>
<sequence>MKLTVAYLQFEPRPGAPELNRRRMVELLTPHRADLVVLPELAVSGYCLEAAAMRAAAEPVDGPTARVFRDLARRTGAHYVVGLPELDGGRLYNSAILVGTDGLEARYRKLHLFGFEPGIFTPGDGEPEPVELGGTKIGLMICFDWIYPETARILALRGATVLCHPANLVLPHCPDAMVTRCLENRVYAVTA</sequence>
<name>A0A1F5FHK6_9BACT</name>
<dbReference type="PANTHER" id="PTHR43674">
    <property type="entry name" value="NITRILASE C965.09-RELATED"/>
    <property type="match status" value="1"/>
</dbReference>
<accession>A0A1F5FHK6</accession>
<evidence type="ECO:0000313" key="4">
    <source>
        <dbReference type="Proteomes" id="UP000177187"/>
    </source>
</evidence>
<reference evidence="3 4" key="1">
    <citation type="journal article" date="2016" name="Nat. Commun.">
        <title>Thousands of microbial genomes shed light on interconnected biogeochemical processes in an aquifer system.</title>
        <authorList>
            <person name="Anantharaman K."/>
            <person name="Brown C.T."/>
            <person name="Hug L.A."/>
            <person name="Sharon I."/>
            <person name="Castelle C.J."/>
            <person name="Probst A.J."/>
            <person name="Thomas B.C."/>
            <person name="Singh A."/>
            <person name="Wilkins M.J."/>
            <person name="Karaoz U."/>
            <person name="Brodie E.L."/>
            <person name="Williams K.H."/>
            <person name="Hubbard S.S."/>
            <person name="Banfield J.F."/>
        </authorList>
    </citation>
    <scope>NUCLEOTIDE SEQUENCE [LARGE SCALE GENOMIC DNA]</scope>
</reference>
<dbReference type="AlphaFoldDB" id="A0A1F5FHK6"/>
<dbReference type="SUPFAM" id="SSF56317">
    <property type="entry name" value="Carbon-nitrogen hydrolase"/>
    <property type="match status" value="1"/>
</dbReference>
<dbReference type="Pfam" id="PF00795">
    <property type="entry name" value="CN_hydrolase"/>
    <property type="match status" value="1"/>
</dbReference>
<organism evidence="3 4">
    <name type="scientific">Candidatus Coatesbacteria bacterium RBG_13_66_14</name>
    <dbReference type="NCBI Taxonomy" id="1817816"/>
    <lineage>
        <taxon>Bacteria</taxon>
        <taxon>Candidatus Coatesiibacteriota</taxon>
    </lineage>
</organism>
<dbReference type="STRING" id="1817816.A2Y64_06710"/>
<gene>
    <name evidence="3" type="ORF">A2Y64_06710</name>
</gene>
<proteinExistence type="predicted"/>
<keyword evidence="1" id="KW-0378">Hydrolase</keyword>
<dbReference type="InterPro" id="IPR036526">
    <property type="entry name" value="C-N_Hydrolase_sf"/>
</dbReference>
<dbReference type="PROSITE" id="PS50263">
    <property type="entry name" value="CN_HYDROLASE"/>
    <property type="match status" value="1"/>
</dbReference>
<dbReference type="Gene3D" id="3.60.110.10">
    <property type="entry name" value="Carbon-nitrogen hydrolase"/>
    <property type="match status" value="1"/>
</dbReference>
<dbReference type="GO" id="GO:0016811">
    <property type="term" value="F:hydrolase activity, acting on carbon-nitrogen (but not peptide) bonds, in linear amides"/>
    <property type="evidence" value="ECO:0007669"/>
    <property type="project" value="TreeGrafter"/>
</dbReference>
<dbReference type="EMBL" id="MFAF01000016">
    <property type="protein sequence ID" value="OGD79070.1"/>
    <property type="molecule type" value="Genomic_DNA"/>
</dbReference>
<dbReference type="PANTHER" id="PTHR43674:SF2">
    <property type="entry name" value="BETA-UREIDOPROPIONASE"/>
    <property type="match status" value="1"/>
</dbReference>
<comment type="caution">
    <text evidence="3">The sequence shown here is derived from an EMBL/GenBank/DDBJ whole genome shotgun (WGS) entry which is preliminary data.</text>
</comment>
<dbReference type="InterPro" id="IPR003010">
    <property type="entry name" value="C-N_Hydrolase"/>
</dbReference>
<feature type="non-terminal residue" evidence="3">
    <location>
        <position position="191"/>
    </location>
</feature>
<dbReference type="Proteomes" id="UP000177187">
    <property type="component" value="Unassembled WGS sequence"/>
</dbReference>
<evidence type="ECO:0000259" key="2">
    <source>
        <dbReference type="PROSITE" id="PS50263"/>
    </source>
</evidence>
<dbReference type="InterPro" id="IPR050345">
    <property type="entry name" value="Aliph_Amidase/BUP"/>
</dbReference>